<organism evidence="1 2">
    <name type="scientific">Penicillium brasilianum</name>
    <dbReference type="NCBI Taxonomy" id="104259"/>
    <lineage>
        <taxon>Eukaryota</taxon>
        <taxon>Fungi</taxon>
        <taxon>Dikarya</taxon>
        <taxon>Ascomycota</taxon>
        <taxon>Pezizomycotina</taxon>
        <taxon>Eurotiomycetes</taxon>
        <taxon>Eurotiomycetidae</taxon>
        <taxon>Eurotiales</taxon>
        <taxon>Aspergillaceae</taxon>
        <taxon>Penicillium</taxon>
    </lineage>
</organism>
<dbReference type="InterPro" id="IPR006722">
    <property type="entry name" value="Sedlin"/>
</dbReference>
<dbReference type="PANTHER" id="PTHR12403">
    <property type="entry name" value="TRAFFICKING PROTEIN PARTICLE COMPLEX SUBUNIT 2"/>
    <property type="match status" value="1"/>
</dbReference>
<proteinExistence type="predicted"/>
<dbReference type="InterPro" id="IPR011012">
    <property type="entry name" value="Longin-like_dom_sf"/>
</dbReference>
<evidence type="ECO:0008006" key="3">
    <source>
        <dbReference type="Google" id="ProtNLM"/>
    </source>
</evidence>
<dbReference type="Gene3D" id="3.30.450.70">
    <property type="match status" value="1"/>
</dbReference>
<dbReference type="Proteomes" id="UP000190744">
    <property type="component" value="Unassembled WGS sequence"/>
</dbReference>
<reference evidence="2" key="1">
    <citation type="submission" date="2015-09" db="EMBL/GenBank/DDBJ databases">
        <authorList>
            <person name="Fill T.P."/>
            <person name="Baretta J.F."/>
            <person name="de Almeida L.G."/>
            <person name="Rocha M."/>
            <person name="de Souza D.H."/>
            <person name="Malavazi I."/>
            <person name="Cerdeira L.T."/>
            <person name="Hong H."/>
            <person name="Samborskyy M."/>
            <person name="de Vasconcelos A.T."/>
            <person name="Leadlay P."/>
            <person name="Rodrigues-Filho E."/>
        </authorList>
    </citation>
    <scope>NUCLEOTIDE SEQUENCE [LARGE SCALE GENOMIC DNA]</scope>
    <source>
        <strain evidence="2">LaBioMMi 136</strain>
    </source>
</reference>
<gene>
    <name evidence="1" type="ORF">PEBR_20417</name>
</gene>
<sequence>MAGPRIACIGVIGKTDNPLHISLFPPYTDATIEFSFLLNSCLDIFEIRRKQTSIDQDLGLLHAIDERLAAYGWLTTTGIKLLIIVDLFGQEAVSAGKPAGPAVSGLRDSDLKPVCGKQSIPNFASPKTNPPNSQAFRALQSAYIQLLQNPFYSPDDHVPTPGATAGAASACQPVSNPKFIADVKRIGESWAPGATL</sequence>
<evidence type="ECO:0000313" key="1">
    <source>
        <dbReference type="EMBL" id="OOQ86597.1"/>
    </source>
</evidence>
<accession>A0A1S9RM60</accession>
<protein>
    <recommendedName>
        <fullName evidence="3">Sedlin</fullName>
    </recommendedName>
</protein>
<dbReference type="SUPFAM" id="SSF64356">
    <property type="entry name" value="SNARE-like"/>
    <property type="match status" value="1"/>
</dbReference>
<evidence type="ECO:0000313" key="2">
    <source>
        <dbReference type="Proteomes" id="UP000190744"/>
    </source>
</evidence>
<dbReference type="GO" id="GO:0006888">
    <property type="term" value="P:endoplasmic reticulum to Golgi vesicle-mediated transport"/>
    <property type="evidence" value="ECO:0007669"/>
    <property type="project" value="InterPro"/>
</dbReference>
<name>A0A1S9RM60_PENBI</name>
<dbReference type="EMBL" id="LJBN01000136">
    <property type="protein sequence ID" value="OOQ86597.1"/>
    <property type="molecule type" value="Genomic_DNA"/>
</dbReference>
<comment type="caution">
    <text evidence="1">The sequence shown here is derived from an EMBL/GenBank/DDBJ whole genome shotgun (WGS) entry which is preliminary data.</text>
</comment>
<dbReference type="AlphaFoldDB" id="A0A1S9RM60"/>
<dbReference type="GO" id="GO:0005737">
    <property type="term" value="C:cytoplasm"/>
    <property type="evidence" value="ECO:0007669"/>
    <property type="project" value="GOC"/>
</dbReference>
<dbReference type="Pfam" id="PF04628">
    <property type="entry name" value="Sedlin_N"/>
    <property type="match status" value="1"/>
</dbReference>